<name>A0A7X4H1D7_9BURK</name>
<dbReference type="EMBL" id="WWCR01000014">
    <property type="protein sequence ID" value="MYM73511.1"/>
    <property type="molecule type" value="Genomic_DNA"/>
</dbReference>
<gene>
    <name evidence="1" type="ORF">GTP56_15055</name>
</gene>
<comment type="caution">
    <text evidence="1">The sequence shown here is derived from an EMBL/GenBank/DDBJ whole genome shotgun (WGS) entry which is preliminary data.</text>
</comment>
<reference evidence="1 2" key="1">
    <citation type="submission" date="2019-12" db="EMBL/GenBank/DDBJ databases">
        <title>Novel species isolated from a subtropical stream in China.</title>
        <authorList>
            <person name="Lu H."/>
        </authorList>
    </citation>
    <scope>NUCLEOTIDE SEQUENCE [LARGE SCALE GENOMIC DNA]</scope>
    <source>
        <strain evidence="1 2">FT134W</strain>
    </source>
</reference>
<dbReference type="AlphaFoldDB" id="A0A7X4H1D7"/>
<dbReference type="Proteomes" id="UP000469734">
    <property type="component" value="Unassembled WGS sequence"/>
</dbReference>
<evidence type="ECO:0000313" key="2">
    <source>
        <dbReference type="Proteomes" id="UP000469734"/>
    </source>
</evidence>
<protein>
    <submittedName>
        <fullName evidence="1">Uncharacterized protein</fullName>
    </submittedName>
</protein>
<evidence type="ECO:0000313" key="1">
    <source>
        <dbReference type="EMBL" id="MYM73511.1"/>
    </source>
</evidence>
<accession>A0A7X4H1D7</accession>
<dbReference type="RefSeq" id="WP_161050656.1">
    <property type="nucleotide sequence ID" value="NZ_WWCR01000014.1"/>
</dbReference>
<proteinExistence type="predicted"/>
<organism evidence="1 2">
    <name type="scientific">Duganella margarita</name>
    <dbReference type="NCBI Taxonomy" id="2692170"/>
    <lineage>
        <taxon>Bacteria</taxon>
        <taxon>Pseudomonadati</taxon>
        <taxon>Pseudomonadota</taxon>
        <taxon>Betaproteobacteria</taxon>
        <taxon>Burkholderiales</taxon>
        <taxon>Oxalobacteraceae</taxon>
        <taxon>Telluria group</taxon>
        <taxon>Duganella</taxon>
    </lineage>
</organism>
<sequence length="221" mass="24780">MKNKEEGSPLTTVSLRMDRHELTKFETIMDAAGLFNAEAIRHLVVRAISDYEKADMDGFHVAAEFKPKPASNTRFSELLGNFSLTVSPPDGMSAEQLHRLIFILPEFIDEENGGERYRVDNAHFHRVVENNKHVASKKRSRAVLSFRLIKGRWSGSLFDYSGAADAGEIVEAVVRKMEECIAATIRCELAGQLPASRHLTADEVAERDELLMPYLVADYPS</sequence>